<dbReference type="GO" id="GO:0005737">
    <property type="term" value="C:cytoplasm"/>
    <property type="evidence" value="ECO:0007669"/>
    <property type="project" value="TreeGrafter"/>
</dbReference>
<sequence>PIVTPLEELRLDAVDLRISKVTSGDKIAAWENTDQALIVTFEKPIPAGRQSKLKVFYEAEPVKGLYFRTPELGYDPKDTHLWTQGETIEARHWFPCFDSPNEFLTSTITCRVPKGMTVLSNGRKTSEKIDPETGLKAVTWKQEKPHVNYLISLVAGYFKRLQEKHGDLSMSFWTPPSDFANAANSFRHTKRCMKYFEKEIGVAYPWAKYDQICVQDFNWGGMENTSLTTLNTSTLFSEETENIRSSQGLV</sequence>
<dbReference type="GO" id="GO:0008270">
    <property type="term" value="F:zinc ion binding"/>
    <property type="evidence" value="ECO:0007669"/>
    <property type="project" value="InterPro"/>
</dbReference>
<dbReference type="AlphaFoldDB" id="A0A383AQU4"/>
<dbReference type="Pfam" id="PF01433">
    <property type="entry name" value="Peptidase_M1"/>
    <property type="match status" value="1"/>
</dbReference>
<dbReference type="EMBL" id="UINC01194032">
    <property type="protein sequence ID" value="SVE09919.1"/>
    <property type="molecule type" value="Genomic_DNA"/>
</dbReference>
<protein>
    <submittedName>
        <fullName evidence="3">Uncharacterized protein</fullName>
    </submittedName>
</protein>
<evidence type="ECO:0000259" key="1">
    <source>
        <dbReference type="Pfam" id="PF01433"/>
    </source>
</evidence>
<dbReference type="InterPro" id="IPR027268">
    <property type="entry name" value="Peptidase_M4/M1_CTD_sf"/>
</dbReference>
<gene>
    <name evidence="3" type="ORF">METZ01_LOCUS462773</name>
</gene>
<dbReference type="SUPFAM" id="SSF63737">
    <property type="entry name" value="Leukotriene A4 hydrolase N-terminal domain"/>
    <property type="match status" value="1"/>
</dbReference>
<evidence type="ECO:0000313" key="3">
    <source>
        <dbReference type="EMBL" id="SVE09919.1"/>
    </source>
</evidence>
<dbReference type="InterPro" id="IPR042097">
    <property type="entry name" value="Aminopeptidase_N-like_N_sf"/>
</dbReference>
<feature type="domain" description="Peptidase M1 membrane alanine aminopeptidase" evidence="1">
    <location>
        <begin position="186"/>
        <end position="243"/>
    </location>
</feature>
<dbReference type="GO" id="GO:0043171">
    <property type="term" value="P:peptide catabolic process"/>
    <property type="evidence" value="ECO:0007669"/>
    <property type="project" value="TreeGrafter"/>
</dbReference>
<dbReference type="Pfam" id="PF17900">
    <property type="entry name" value="Peptidase_M1_N"/>
    <property type="match status" value="1"/>
</dbReference>
<organism evidence="3">
    <name type="scientific">marine metagenome</name>
    <dbReference type="NCBI Taxonomy" id="408172"/>
    <lineage>
        <taxon>unclassified sequences</taxon>
        <taxon>metagenomes</taxon>
        <taxon>ecological metagenomes</taxon>
    </lineage>
</organism>
<feature type="non-terminal residue" evidence="3">
    <location>
        <position position="1"/>
    </location>
</feature>
<evidence type="ECO:0000259" key="2">
    <source>
        <dbReference type="Pfam" id="PF17900"/>
    </source>
</evidence>
<name>A0A383AQU4_9ZZZZ</name>
<dbReference type="InterPro" id="IPR014782">
    <property type="entry name" value="Peptidase_M1_dom"/>
</dbReference>
<dbReference type="GO" id="GO:0042277">
    <property type="term" value="F:peptide binding"/>
    <property type="evidence" value="ECO:0007669"/>
    <property type="project" value="TreeGrafter"/>
</dbReference>
<proteinExistence type="predicted"/>
<dbReference type="InterPro" id="IPR050344">
    <property type="entry name" value="Peptidase_M1_aminopeptidases"/>
</dbReference>
<dbReference type="SUPFAM" id="SSF55486">
    <property type="entry name" value="Metalloproteases ('zincins'), catalytic domain"/>
    <property type="match status" value="1"/>
</dbReference>
<dbReference type="PANTHER" id="PTHR11533:SF174">
    <property type="entry name" value="PUROMYCIN-SENSITIVE AMINOPEPTIDASE-RELATED"/>
    <property type="match status" value="1"/>
</dbReference>
<dbReference type="GO" id="GO:0016020">
    <property type="term" value="C:membrane"/>
    <property type="evidence" value="ECO:0007669"/>
    <property type="project" value="TreeGrafter"/>
</dbReference>
<dbReference type="GO" id="GO:0070006">
    <property type="term" value="F:metalloaminopeptidase activity"/>
    <property type="evidence" value="ECO:0007669"/>
    <property type="project" value="TreeGrafter"/>
</dbReference>
<dbReference type="Gene3D" id="1.10.390.10">
    <property type="entry name" value="Neutral Protease Domain 2"/>
    <property type="match status" value="1"/>
</dbReference>
<dbReference type="InterPro" id="IPR045357">
    <property type="entry name" value="Aminopeptidase_N-like_N"/>
</dbReference>
<feature type="domain" description="Aminopeptidase N-like N-terminal" evidence="2">
    <location>
        <begin position="6"/>
        <end position="150"/>
    </location>
</feature>
<feature type="non-terminal residue" evidence="3">
    <location>
        <position position="250"/>
    </location>
</feature>
<dbReference type="Gene3D" id="2.60.40.1730">
    <property type="entry name" value="tricorn interacting facor f3 domain"/>
    <property type="match status" value="1"/>
</dbReference>
<accession>A0A383AQU4</accession>
<dbReference type="PANTHER" id="PTHR11533">
    <property type="entry name" value="PROTEASE M1 ZINC METALLOPROTEASE"/>
    <property type="match status" value="1"/>
</dbReference>
<reference evidence="3" key="1">
    <citation type="submission" date="2018-05" db="EMBL/GenBank/DDBJ databases">
        <authorList>
            <person name="Lanie J.A."/>
            <person name="Ng W.-L."/>
            <person name="Kazmierczak K.M."/>
            <person name="Andrzejewski T.M."/>
            <person name="Davidsen T.M."/>
            <person name="Wayne K.J."/>
            <person name="Tettelin H."/>
            <person name="Glass J.I."/>
            <person name="Rusch D."/>
            <person name="Podicherti R."/>
            <person name="Tsui H.-C.T."/>
            <person name="Winkler M.E."/>
        </authorList>
    </citation>
    <scope>NUCLEOTIDE SEQUENCE</scope>
</reference>
<dbReference type="GO" id="GO:0005615">
    <property type="term" value="C:extracellular space"/>
    <property type="evidence" value="ECO:0007669"/>
    <property type="project" value="TreeGrafter"/>
</dbReference>